<keyword evidence="4" id="KW-0057">Aromatic amino acid biosynthesis</keyword>
<evidence type="ECO:0000313" key="5">
    <source>
        <dbReference type="EMBL" id="CAD8054826.1"/>
    </source>
</evidence>
<comment type="catalytic activity">
    <reaction evidence="2 4">
        <text>D-erythrose 4-phosphate + phosphoenolpyruvate + H2O = 7-phospho-2-dehydro-3-deoxy-D-arabino-heptonate + phosphate</text>
        <dbReference type="Rhea" id="RHEA:14717"/>
        <dbReference type="ChEBI" id="CHEBI:15377"/>
        <dbReference type="ChEBI" id="CHEBI:16897"/>
        <dbReference type="ChEBI" id="CHEBI:43474"/>
        <dbReference type="ChEBI" id="CHEBI:58394"/>
        <dbReference type="ChEBI" id="CHEBI:58702"/>
        <dbReference type="EC" id="2.5.1.54"/>
    </reaction>
</comment>
<dbReference type="InterPro" id="IPR002480">
    <property type="entry name" value="DAHP_synth_2"/>
</dbReference>
<organism evidence="5 6">
    <name type="scientific">Paramecium sonneborni</name>
    <dbReference type="NCBI Taxonomy" id="65129"/>
    <lineage>
        <taxon>Eukaryota</taxon>
        <taxon>Sar</taxon>
        <taxon>Alveolata</taxon>
        <taxon>Ciliophora</taxon>
        <taxon>Intramacronucleata</taxon>
        <taxon>Oligohymenophorea</taxon>
        <taxon>Peniculida</taxon>
        <taxon>Parameciidae</taxon>
        <taxon>Paramecium</taxon>
    </lineage>
</organism>
<protein>
    <recommendedName>
        <fullName evidence="4">Phospho-2-dehydro-3-deoxyheptonate aldolase</fullName>
        <ecNumber evidence="4">2.5.1.54</ecNumber>
    </recommendedName>
</protein>
<feature type="binding site" evidence="3">
    <location>
        <position position="329"/>
    </location>
    <ligand>
        <name>Mn(2+)</name>
        <dbReference type="ChEBI" id="CHEBI:29035"/>
    </ligand>
</feature>
<proteinExistence type="inferred from homology"/>
<keyword evidence="4" id="KW-0028">Amino-acid biosynthesis</keyword>
<dbReference type="PANTHER" id="PTHR21337">
    <property type="entry name" value="PHOSPHO-2-DEHYDRO-3-DEOXYHEPTONATE ALDOLASE 1, 2"/>
    <property type="match status" value="1"/>
</dbReference>
<dbReference type="Pfam" id="PF01474">
    <property type="entry name" value="DAHP_synth_2"/>
    <property type="match status" value="1"/>
</dbReference>
<evidence type="ECO:0000256" key="4">
    <source>
        <dbReference type="RuleBase" id="RU363071"/>
    </source>
</evidence>
<dbReference type="AlphaFoldDB" id="A0A8S1KPK8"/>
<comment type="pathway">
    <text evidence="4">Metabolic intermediate biosynthesis; chorismate biosynthesis; chorismate from D-erythrose 4-phosphate and phosphoenolpyruvate: step 1/7.</text>
</comment>
<gene>
    <name evidence="5" type="ORF">PSON_ATCC_30995.1.T0080491</name>
</gene>
<keyword evidence="6" id="KW-1185">Reference proteome</keyword>
<feature type="binding site" evidence="3">
    <location>
        <position position="226"/>
    </location>
    <ligand>
        <name>phosphoenolpyruvate</name>
        <dbReference type="ChEBI" id="CHEBI:58702"/>
    </ligand>
</feature>
<reference evidence="5" key="1">
    <citation type="submission" date="2021-01" db="EMBL/GenBank/DDBJ databases">
        <authorList>
            <consortium name="Genoscope - CEA"/>
            <person name="William W."/>
        </authorList>
    </citation>
    <scope>NUCLEOTIDE SEQUENCE</scope>
</reference>
<dbReference type="OrthoDB" id="2338at2759"/>
<dbReference type="PANTHER" id="PTHR21337:SF0">
    <property type="entry name" value="PHOSPHO-2-DEHYDRO-3-DEOXYHEPTONATE ALDOLASE"/>
    <property type="match status" value="1"/>
</dbReference>
<sequence length="382" mass="44971">MNQENEWNVDSWKKYPIQQQPVYQDEHLYQETVQKLKKLPGILSFDEINNFKNEMIKVSKGEKFILQLGDCAEMYTECTEEHWKEKFSFYDSMGQILNAIVIGRTCGQFAKPRTQLHEKDGTLNYRGDLINSLSRDDRDPDPLRLLLGAHYSKKGIDALRKYKGQQIWVSHECLHLGYESTFVKLHEDNQYYLSNTHFPWIGDRTRLYEHAHCNFIKGIYNPIGVKIGWTINKSEFVNVIKLLNPKNEDGRVFAIIRLGKNKLDKLKDIINWKNDEKLNVSFFLDPMHGNGLEKNGHKIRRIEDIMFEIQHFFNILEQNNEQPAGIHLECTPYDVSECIENDEEINPKMYTTACDPRLNFRQARKIIVFVNTLLKKLKIKQQ</sequence>
<dbReference type="GO" id="GO:0008652">
    <property type="term" value="P:amino acid biosynthetic process"/>
    <property type="evidence" value="ECO:0007669"/>
    <property type="project" value="UniProtKB-KW"/>
</dbReference>
<keyword evidence="1 4" id="KW-0808">Transferase</keyword>
<evidence type="ECO:0000256" key="2">
    <source>
        <dbReference type="ARBA" id="ARBA00047508"/>
    </source>
</evidence>
<comment type="caution">
    <text evidence="5">The sequence shown here is derived from an EMBL/GenBank/DDBJ whole genome shotgun (WGS) entry which is preliminary data.</text>
</comment>
<feature type="binding site" evidence="3">
    <location>
        <position position="288"/>
    </location>
    <ligand>
        <name>Mn(2+)</name>
        <dbReference type="ChEBI" id="CHEBI:29035"/>
    </ligand>
</feature>
<comment type="similarity">
    <text evidence="4">Belongs to the class-II DAHP synthase family.</text>
</comment>
<dbReference type="Proteomes" id="UP000692954">
    <property type="component" value="Unassembled WGS sequence"/>
</dbReference>
<dbReference type="EC" id="2.5.1.54" evidence="4"/>
<dbReference type="EMBL" id="CAJJDN010000008">
    <property type="protein sequence ID" value="CAD8054826.1"/>
    <property type="molecule type" value="Genomic_DNA"/>
</dbReference>
<feature type="binding site" evidence="3">
    <location>
        <position position="104"/>
    </location>
    <ligand>
        <name>phosphoenolpyruvate</name>
        <dbReference type="ChEBI" id="CHEBI:58702"/>
    </ligand>
</feature>
<accession>A0A8S1KPK8</accession>
<evidence type="ECO:0000256" key="3">
    <source>
        <dbReference type="PIRSR" id="PIRSR602480-1"/>
    </source>
</evidence>
<keyword evidence="3" id="KW-0104">Cadmium</keyword>
<evidence type="ECO:0000256" key="1">
    <source>
        <dbReference type="ARBA" id="ARBA00022679"/>
    </source>
</evidence>
<name>A0A8S1KPK8_9CILI</name>
<dbReference type="GO" id="GO:0009073">
    <property type="term" value="P:aromatic amino acid family biosynthetic process"/>
    <property type="evidence" value="ECO:0007669"/>
    <property type="project" value="UniProtKB-KW"/>
</dbReference>
<comment type="cofactor">
    <cofactor evidence="3">
        <name>Mn(2+)</name>
        <dbReference type="ChEBI" id="CHEBI:29035"/>
    </cofactor>
    <cofactor evidence="3">
        <name>Co(2+)</name>
        <dbReference type="ChEBI" id="CHEBI:48828"/>
    </cofactor>
    <cofactor evidence="3">
        <name>Cd(2+)</name>
        <dbReference type="ChEBI" id="CHEBI:48775"/>
    </cofactor>
    <text evidence="3">Binds 1 divalent cation per subunit. The enzyme is active with manganese, cobalt or cadmium ions.</text>
</comment>
<dbReference type="GO" id="GO:0003849">
    <property type="term" value="F:3-deoxy-7-phosphoheptulonate synthase activity"/>
    <property type="evidence" value="ECO:0007669"/>
    <property type="project" value="UniProtKB-EC"/>
</dbReference>
<evidence type="ECO:0000313" key="6">
    <source>
        <dbReference type="Proteomes" id="UP000692954"/>
    </source>
</evidence>
<feature type="binding site" evidence="3">
    <location>
        <position position="355"/>
    </location>
    <ligand>
        <name>Mn(2+)</name>
        <dbReference type="ChEBI" id="CHEBI:29035"/>
    </ligand>
</feature>
<keyword evidence="3" id="KW-0464">Manganese</keyword>
<keyword evidence="3" id="KW-0170">Cobalt</keyword>
<feature type="binding site" evidence="3">
    <location>
        <position position="71"/>
    </location>
    <ligand>
        <name>Mn(2+)</name>
        <dbReference type="ChEBI" id="CHEBI:29035"/>
    </ligand>
</feature>
<feature type="binding site" evidence="3">
    <location>
        <position position="257"/>
    </location>
    <ligand>
        <name>phosphoenolpyruvate</name>
        <dbReference type="ChEBI" id="CHEBI:58702"/>
    </ligand>
</feature>